<feature type="compositionally biased region" description="Basic and acidic residues" evidence="1">
    <location>
        <begin position="325"/>
        <end position="336"/>
    </location>
</feature>
<dbReference type="PANTHER" id="PTHR12358">
    <property type="entry name" value="SPHINGOSINE KINASE"/>
    <property type="match status" value="1"/>
</dbReference>
<feature type="region of interest" description="Disordered" evidence="1">
    <location>
        <begin position="317"/>
        <end position="336"/>
    </location>
</feature>
<sequence>MNAQTPAAEKARMATPVGTDRAHEDLTVILNPGSGKKAGTLSVEELEERVAALPFPTTVRHAKSGGDIARLAREALNSGTGPIVAAGGDGTICAVASVLAGTGRTMGVIPMGTFNFFARGLGIPEDVEGAVEVLQSGTPVPVTVGEVNGSLFLNNASIGAYPAILDQREGIYKRWGRSRIAAYWSVLAALATFHRPMTMKITVDGQELRRRSPLAFVAMSGYQLEQYELDGAEDVRAGRFALYVAPDTGGWGLLIHAVKLAWRRLRPGRDLELFTGREILIETRRKRRLVARDGEKEEMRNPFHFVARQDALSVLAPAPAPGEVDSARGSEEDTPG</sequence>
<dbReference type="Gene3D" id="2.60.200.40">
    <property type="match status" value="1"/>
</dbReference>
<dbReference type="InterPro" id="IPR017438">
    <property type="entry name" value="ATP-NAD_kinase_N"/>
</dbReference>
<accession>A0A844W9Y9</accession>
<proteinExistence type="predicted"/>
<dbReference type="Pfam" id="PF00781">
    <property type="entry name" value="DAGK_cat"/>
    <property type="match status" value="1"/>
</dbReference>
<dbReference type="EMBL" id="WNXQ01000002">
    <property type="protein sequence ID" value="MWB77388.1"/>
    <property type="molecule type" value="Genomic_DNA"/>
</dbReference>
<gene>
    <name evidence="3" type="ORF">GLS40_05070</name>
</gene>
<dbReference type="Proteomes" id="UP000443843">
    <property type="component" value="Unassembled WGS sequence"/>
</dbReference>
<evidence type="ECO:0000259" key="2">
    <source>
        <dbReference type="PROSITE" id="PS50146"/>
    </source>
</evidence>
<evidence type="ECO:0000256" key="1">
    <source>
        <dbReference type="SAM" id="MobiDB-lite"/>
    </source>
</evidence>
<keyword evidence="3" id="KW-0808">Transferase</keyword>
<reference evidence="3 4" key="1">
    <citation type="submission" date="2019-11" db="EMBL/GenBank/DDBJ databases">
        <title>Pseudooceanicola pacifica sp. nov., isolated from deep-sea sediment of the Pacific Ocean.</title>
        <authorList>
            <person name="Lyu L."/>
        </authorList>
    </citation>
    <scope>NUCLEOTIDE SEQUENCE [LARGE SCALE GENOMIC DNA]</scope>
    <source>
        <strain evidence="3 4">216_PA32_1</strain>
    </source>
</reference>
<name>A0A844W9Y9_9RHOB</name>
<evidence type="ECO:0000313" key="3">
    <source>
        <dbReference type="EMBL" id="MWB77388.1"/>
    </source>
</evidence>
<evidence type="ECO:0000313" key="4">
    <source>
        <dbReference type="Proteomes" id="UP000443843"/>
    </source>
</evidence>
<feature type="domain" description="DAGKc" evidence="2">
    <location>
        <begin position="21"/>
        <end position="150"/>
    </location>
</feature>
<dbReference type="AlphaFoldDB" id="A0A844W9Y9"/>
<dbReference type="PROSITE" id="PS50146">
    <property type="entry name" value="DAGK"/>
    <property type="match status" value="1"/>
</dbReference>
<dbReference type="PANTHER" id="PTHR12358:SF54">
    <property type="entry name" value="SPHINGOSINE KINASE RELATED PROTEIN"/>
    <property type="match status" value="1"/>
</dbReference>
<keyword evidence="3" id="KW-0418">Kinase</keyword>
<dbReference type="InterPro" id="IPR050187">
    <property type="entry name" value="Lipid_Phosphate_FormReg"/>
</dbReference>
<dbReference type="SMART" id="SM00046">
    <property type="entry name" value="DAGKc"/>
    <property type="match status" value="1"/>
</dbReference>
<dbReference type="GO" id="GO:0016301">
    <property type="term" value="F:kinase activity"/>
    <property type="evidence" value="ECO:0007669"/>
    <property type="project" value="UniProtKB-KW"/>
</dbReference>
<dbReference type="RefSeq" id="WP_160381646.1">
    <property type="nucleotide sequence ID" value="NZ_WNXQ01000002.1"/>
</dbReference>
<organism evidence="3 4">
    <name type="scientific">Pseudooceanicola pacificus</name>
    <dbReference type="NCBI Taxonomy" id="2676438"/>
    <lineage>
        <taxon>Bacteria</taxon>
        <taxon>Pseudomonadati</taxon>
        <taxon>Pseudomonadota</taxon>
        <taxon>Alphaproteobacteria</taxon>
        <taxon>Rhodobacterales</taxon>
        <taxon>Paracoccaceae</taxon>
        <taxon>Pseudooceanicola</taxon>
    </lineage>
</organism>
<protein>
    <submittedName>
        <fullName evidence="3">Diacylglycerol kinase</fullName>
    </submittedName>
</protein>
<dbReference type="SUPFAM" id="SSF111331">
    <property type="entry name" value="NAD kinase/diacylglycerol kinase-like"/>
    <property type="match status" value="1"/>
</dbReference>
<dbReference type="InterPro" id="IPR016064">
    <property type="entry name" value="NAD/diacylglycerol_kinase_sf"/>
</dbReference>
<dbReference type="Gene3D" id="3.40.50.10330">
    <property type="entry name" value="Probable inorganic polyphosphate/atp-NAD kinase, domain 1"/>
    <property type="match status" value="1"/>
</dbReference>
<keyword evidence="4" id="KW-1185">Reference proteome</keyword>
<comment type="caution">
    <text evidence="3">The sequence shown here is derived from an EMBL/GenBank/DDBJ whole genome shotgun (WGS) entry which is preliminary data.</text>
</comment>
<dbReference type="InterPro" id="IPR001206">
    <property type="entry name" value="Diacylglycerol_kinase_cat_dom"/>
</dbReference>